<keyword evidence="3" id="KW-1185">Reference proteome</keyword>
<comment type="caution">
    <text evidence="2">The sequence shown here is derived from an EMBL/GenBank/DDBJ whole genome shotgun (WGS) entry which is preliminary data.</text>
</comment>
<dbReference type="EMBL" id="JAHHUM010000631">
    <property type="protein sequence ID" value="KAK5618243.1"/>
    <property type="molecule type" value="Genomic_DNA"/>
</dbReference>
<evidence type="ECO:0000313" key="3">
    <source>
        <dbReference type="Proteomes" id="UP001311232"/>
    </source>
</evidence>
<evidence type="ECO:0000313" key="2">
    <source>
        <dbReference type="EMBL" id="KAK5618243.1"/>
    </source>
</evidence>
<protein>
    <recommendedName>
        <fullName evidence="4">Secreted protein</fullName>
    </recommendedName>
</protein>
<keyword evidence="1" id="KW-0732">Signal</keyword>
<gene>
    <name evidence="2" type="ORF">CRENBAI_020406</name>
</gene>
<evidence type="ECO:0000256" key="1">
    <source>
        <dbReference type="SAM" id="SignalP"/>
    </source>
</evidence>
<feature type="signal peptide" evidence="1">
    <location>
        <begin position="1"/>
        <end position="26"/>
    </location>
</feature>
<feature type="chain" id="PRO_5043945280" description="Secreted protein" evidence="1">
    <location>
        <begin position="27"/>
        <end position="112"/>
    </location>
</feature>
<dbReference type="AlphaFoldDB" id="A0AAV9SAW0"/>
<evidence type="ECO:0008006" key="4">
    <source>
        <dbReference type="Google" id="ProtNLM"/>
    </source>
</evidence>
<organism evidence="2 3">
    <name type="scientific">Crenichthys baileyi</name>
    <name type="common">White River springfish</name>
    <dbReference type="NCBI Taxonomy" id="28760"/>
    <lineage>
        <taxon>Eukaryota</taxon>
        <taxon>Metazoa</taxon>
        <taxon>Chordata</taxon>
        <taxon>Craniata</taxon>
        <taxon>Vertebrata</taxon>
        <taxon>Euteleostomi</taxon>
        <taxon>Actinopterygii</taxon>
        <taxon>Neopterygii</taxon>
        <taxon>Teleostei</taxon>
        <taxon>Neoteleostei</taxon>
        <taxon>Acanthomorphata</taxon>
        <taxon>Ovalentaria</taxon>
        <taxon>Atherinomorphae</taxon>
        <taxon>Cyprinodontiformes</taxon>
        <taxon>Goodeidae</taxon>
        <taxon>Crenichthys</taxon>
    </lineage>
</organism>
<name>A0AAV9SAW0_9TELE</name>
<proteinExistence type="predicted"/>
<dbReference type="Proteomes" id="UP001311232">
    <property type="component" value="Unassembled WGS sequence"/>
</dbReference>
<sequence>MPSLLMFMPASATTCLLNCIWISCCSEALIGPYLSHALVLFYRDKLVVHAVNQQDGHREFSVINLVPLRTRSGYSKSLPQHDSTTSVLHTWNDVLRYSCNLSLVMSSKRLRL</sequence>
<accession>A0AAV9SAW0</accession>
<reference evidence="2 3" key="1">
    <citation type="submission" date="2021-06" db="EMBL/GenBank/DDBJ databases">
        <authorList>
            <person name="Palmer J.M."/>
        </authorList>
    </citation>
    <scope>NUCLEOTIDE SEQUENCE [LARGE SCALE GENOMIC DNA]</scope>
    <source>
        <strain evidence="2 3">MEX-2019</strain>
        <tissue evidence="2">Muscle</tissue>
    </source>
</reference>